<dbReference type="AlphaFoldDB" id="A4BE48"/>
<dbReference type="STRING" id="314283.MED297_12382"/>
<organism evidence="1 2">
    <name type="scientific">Reinekea blandensis MED297</name>
    <dbReference type="NCBI Taxonomy" id="314283"/>
    <lineage>
        <taxon>Bacteria</taxon>
        <taxon>Pseudomonadati</taxon>
        <taxon>Pseudomonadota</taxon>
        <taxon>Gammaproteobacteria</taxon>
        <taxon>Oceanospirillales</taxon>
        <taxon>Saccharospirillaceae</taxon>
        <taxon>Reinekea</taxon>
    </lineage>
</organism>
<gene>
    <name evidence="1" type="ORF">MED297_12382</name>
</gene>
<dbReference type="EMBL" id="AAOE01000009">
    <property type="protein sequence ID" value="EAR09526.1"/>
    <property type="molecule type" value="Genomic_DNA"/>
</dbReference>
<evidence type="ECO:0000313" key="2">
    <source>
        <dbReference type="Proteomes" id="UP000005953"/>
    </source>
</evidence>
<evidence type="ECO:0000313" key="1">
    <source>
        <dbReference type="EMBL" id="EAR09526.1"/>
    </source>
</evidence>
<reference evidence="1 2" key="1">
    <citation type="submission" date="2006-02" db="EMBL/GenBank/DDBJ databases">
        <authorList>
            <person name="Pinhassi J."/>
            <person name="Pedros-Alio C."/>
            <person name="Ferriera S."/>
            <person name="Johnson J."/>
            <person name="Kravitz S."/>
            <person name="Halpern A."/>
            <person name="Remington K."/>
            <person name="Beeson K."/>
            <person name="Tran B."/>
            <person name="Rogers Y.-H."/>
            <person name="Friedman R."/>
            <person name="Venter J.C."/>
        </authorList>
    </citation>
    <scope>NUCLEOTIDE SEQUENCE [LARGE SCALE GENOMIC DNA]</scope>
    <source>
        <strain evidence="1 2">MED297</strain>
    </source>
</reference>
<name>A4BE48_9GAMM</name>
<accession>A4BE48</accession>
<dbReference type="HOGENOM" id="CLU_3009846_0_0_6"/>
<sequence length="59" mass="6650">MSDAVKQLEEQLEALKQGLVKMSPRDRVRALSTHETDDLILELQDLAEDALKSVSRLKS</sequence>
<comment type="caution">
    <text evidence="1">The sequence shown here is derived from an EMBL/GenBank/DDBJ whole genome shotgun (WGS) entry which is preliminary data.</text>
</comment>
<dbReference type="Proteomes" id="UP000005953">
    <property type="component" value="Unassembled WGS sequence"/>
</dbReference>
<proteinExistence type="predicted"/>
<keyword evidence="2" id="KW-1185">Reference proteome</keyword>
<dbReference type="RefSeq" id="WP_008042205.1">
    <property type="nucleotide sequence ID" value="NZ_CH724149.1"/>
</dbReference>
<dbReference type="OrthoDB" id="6198398at2"/>
<protein>
    <submittedName>
        <fullName evidence="1">Uncharacterized protein</fullName>
    </submittedName>
</protein>